<feature type="transmembrane region" description="Helical" evidence="1">
    <location>
        <begin position="6"/>
        <end position="26"/>
    </location>
</feature>
<organism evidence="2">
    <name type="scientific">Rhizophora mucronata</name>
    <name type="common">Asiatic mangrove</name>
    <dbReference type="NCBI Taxonomy" id="61149"/>
    <lineage>
        <taxon>Eukaryota</taxon>
        <taxon>Viridiplantae</taxon>
        <taxon>Streptophyta</taxon>
        <taxon>Embryophyta</taxon>
        <taxon>Tracheophyta</taxon>
        <taxon>Spermatophyta</taxon>
        <taxon>Magnoliopsida</taxon>
        <taxon>eudicotyledons</taxon>
        <taxon>Gunneridae</taxon>
        <taxon>Pentapetalae</taxon>
        <taxon>rosids</taxon>
        <taxon>fabids</taxon>
        <taxon>Malpighiales</taxon>
        <taxon>Rhizophoraceae</taxon>
        <taxon>Rhizophora</taxon>
    </lineage>
</organism>
<name>A0A2P2Q7Z1_RHIMU</name>
<sequence length="42" mass="5294">MFWSFYRFFSLEFLFFVMMEGFNLYLHMNVAITRVKRMNCLL</sequence>
<dbReference type="AlphaFoldDB" id="A0A2P2Q7Z1"/>
<keyword evidence="1" id="KW-1133">Transmembrane helix</keyword>
<keyword evidence="1" id="KW-0472">Membrane</keyword>
<protein>
    <submittedName>
        <fullName evidence="2">Uncharacterized protein</fullName>
    </submittedName>
</protein>
<reference evidence="2" key="1">
    <citation type="submission" date="2018-02" db="EMBL/GenBank/DDBJ databases">
        <title>Rhizophora mucronata_Transcriptome.</title>
        <authorList>
            <person name="Meera S.P."/>
            <person name="Sreeshan A."/>
            <person name="Augustine A."/>
        </authorList>
    </citation>
    <scope>NUCLEOTIDE SEQUENCE</scope>
    <source>
        <tissue evidence="2">Leaf</tissue>
    </source>
</reference>
<dbReference type="EMBL" id="GGEC01082621">
    <property type="protein sequence ID" value="MBX63105.1"/>
    <property type="molecule type" value="Transcribed_RNA"/>
</dbReference>
<evidence type="ECO:0000256" key="1">
    <source>
        <dbReference type="SAM" id="Phobius"/>
    </source>
</evidence>
<keyword evidence="1" id="KW-0812">Transmembrane</keyword>
<accession>A0A2P2Q7Z1</accession>
<evidence type="ECO:0000313" key="2">
    <source>
        <dbReference type="EMBL" id="MBX63105.1"/>
    </source>
</evidence>
<proteinExistence type="predicted"/>